<dbReference type="Proteomes" id="UP000186106">
    <property type="component" value="Unassembled WGS sequence"/>
</dbReference>
<gene>
    <name evidence="2" type="ORF">EG359_11180</name>
    <name evidence="3" type="ORF">SAMN05421768_105157</name>
</gene>
<evidence type="ECO:0000313" key="2">
    <source>
        <dbReference type="EMBL" id="AZB00151.1"/>
    </source>
</evidence>
<keyword evidence="2" id="KW-0238">DNA-binding</keyword>
<dbReference type="AlphaFoldDB" id="A0A1N7IGW3"/>
<dbReference type="InterPro" id="IPR041657">
    <property type="entry name" value="HTH_17"/>
</dbReference>
<protein>
    <submittedName>
        <fullName evidence="3">DNA binding domain-containing protein, excisionase family</fullName>
    </submittedName>
    <submittedName>
        <fullName evidence="2">DNA-binding protein</fullName>
    </submittedName>
</protein>
<reference evidence="2 5" key="2">
    <citation type="submission" date="2018-11" db="EMBL/GenBank/DDBJ databases">
        <title>Proposal to divide the Flavobacteriaceae and reorganize its genera based on Amino Acid Identity values calculated from whole genome sequences.</title>
        <authorList>
            <person name="Nicholson A.C."/>
            <person name="Gulvik C.A."/>
            <person name="Whitney A.M."/>
            <person name="Humrighouse B.W."/>
            <person name="Bell M."/>
            <person name="Holmes B."/>
            <person name="Steigerwalt A.G."/>
            <person name="Villarma A."/>
            <person name="Sheth M."/>
            <person name="Batra D."/>
            <person name="Pryor J."/>
            <person name="Bernardet J.-F."/>
            <person name="Hugo C."/>
            <person name="Kampfer P."/>
            <person name="Newman J."/>
            <person name="McQuiston J.R."/>
        </authorList>
    </citation>
    <scope>NUCLEOTIDE SEQUENCE [LARGE SCALE GENOMIC DNA]</scope>
    <source>
        <strain evidence="2 5">DSM 16927</strain>
    </source>
</reference>
<name>A0A1N7IGW3_9FLAO</name>
<evidence type="ECO:0000259" key="1">
    <source>
        <dbReference type="Pfam" id="PF12728"/>
    </source>
</evidence>
<evidence type="ECO:0000313" key="5">
    <source>
        <dbReference type="Proteomes" id="UP000279541"/>
    </source>
</evidence>
<dbReference type="OrthoDB" id="1202080at2"/>
<evidence type="ECO:0000313" key="3">
    <source>
        <dbReference type="EMBL" id="SIS36282.1"/>
    </source>
</evidence>
<dbReference type="STRING" id="112234.SAMN05421768_105157"/>
<feature type="domain" description="Helix-turn-helix" evidence="1">
    <location>
        <begin position="59"/>
        <end position="100"/>
    </location>
</feature>
<reference evidence="3 4" key="1">
    <citation type="submission" date="2017-01" db="EMBL/GenBank/DDBJ databases">
        <authorList>
            <person name="Mah S.A."/>
            <person name="Swanson W.J."/>
            <person name="Moy G.W."/>
            <person name="Vacquier V.D."/>
        </authorList>
    </citation>
    <scope>NUCLEOTIDE SEQUENCE [LARGE SCALE GENOMIC DNA]</scope>
    <source>
        <strain evidence="3 4">DSM 16927</strain>
    </source>
</reference>
<dbReference type="KEGG" id="cjt:EG359_11180"/>
<keyword evidence="5" id="KW-1185">Reference proteome</keyword>
<accession>A0A1N7IGW3</accession>
<dbReference type="Pfam" id="PF12728">
    <property type="entry name" value="HTH_17"/>
    <property type="match status" value="1"/>
</dbReference>
<dbReference type="EMBL" id="CP033926">
    <property type="protein sequence ID" value="AZB00151.1"/>
    <property type="molecule type" value="Genomic_DNA"/>
</dbReference>
<dbReference type="RefSeq" id="WP_076354653.1">
    <property type="nucleotide sequence ID" value="NZ_CP033926.1"/>
</dbReference>
<organism evidence="3 4">
    <name type="scientific">Chryseobacterium joostei</name>
    <dbReference type="NCBI Taxonomy" id="112234"/>
    <lineage>
        <taxon>Bacteria</taxon>
        <taxon>Pseudomonadati</taxon>
        <taxon>Bacteroidota</taxon>
        <taxon>Flavobacteriia</taxon>
        <taxon>Flavobacteriales</taxon>
        <taxon>Weeksellaceae</taxon>
        <taxon>Chryseobacterium group</taxon>
        <taxon>Chryseobacterium</taxon>
    </lineage>
</organism>
<dbReference type="GO" id="GO:0003677">
    <property type="term" value="F:DNA binding"/>
    <property type="evidence" value="ECO:0007669"/>
    <property type="project" value="UniProtKB-KW"/>
</dbReference>
<dbReference type="InterPro" id="IPR010093">
    <property type="entry name" value="SinI_DNA-bd"/>
</dbReference>
<dbReference type="NCBIfam" id="TIGR01764">
    <property type="entry name" value="excise"/>
    <property type="match status" value="1"/>
</dbReference>
<dbReference type="EMBL" id="FTNZ01000005">
    <property type="protein sequence ID" value="SIS36282.1"/>
    <property type="molecule type" value="Genomic_DNA"/>
</dbReference>
<dbReference type="Proteomes" id="UP000279541">
    <property type="component" value="Chromosome"/>
</dbReference>
<evidence type="ECO:0000313" key="4">
    <source>
        <dbReference type="Proteomes" id="UP000186106"/>
    </source>
</evidence>
<sequence length="106" mass="12260">MNLNKNKNSHIEMLLLAVLQELKEQLYYEMEETLIGKISHLTTKINGIEERKPEDLLPIKDAAEFLGVSKVTLWRLRKSGEIKSFMLGSQIYFKKSEILKSLIPVN</sequence>
<proteinExistence type="predicted"/>